<proteinExistence type="predicted"/>
<name>A0ABW3C720_SPHXN</name>
<dbReference type="PANTHER" id="PTHR22855:SF46">
    <property type="entry name" value="METHYLCROTONOYL-COA CARBOXYLASE"/>
    <property type="match status" value="1"/>
</dbReference>
<dbReference type="InterPro" id="IPR034733">
    <property type="entry name" value="AcCoA_carboxyl_beta"/>
</dbReference>
<accession>A0ABW3C720</accession>
<sequence>MPPFETAFIANSDACRVNSAANLALIAQFRGLEDKVRHTSERSAEKFHKRGQLLPRERVALLLDRDSPFLELSTLAGLGCHEDDGEENVYGGGLVIGIGFVSGVRVMVIASDAGIKGGSSHPYGVDKQIRAQQIALENKLPLLNLVESAGANLMLQAEMFVRGGTTFANLARLSAAGIPVISVVHGSSTAGGAYQTGLADYVVLVRGRSKVFLAGPPLLKAATGEIADDETLGGARLHFETTGLGEYLAADDAEALCTAREIVAKLGWNSRLPAVRERSTPAPRYPTEEILGLVPTDYRKPYDVRELIARIADDSDWLDFKPAYGPHTVCGHAAIMGHAVGIIGNNGPIDANGATKAAQFIQLCCQSGTPILFLQNTTGFMVGVEAEAAGIVKHGSKMIQAVTNASVPKITIQIGGSFGAGHYGMCGRAFDPRFIFAWPNNRVAVMGGEQAAKVLAIVSEEGARARGQEPDMERIAQAGAKVVAAYDRASTALFATARLWDDGLIDPRDTRRVVGFCLDTVAEADFRTLRPNSFGVARL</sequence>
<feature type="domain" description="CoA carboxyltransferase C-terminal" evidence="2">
    <location>
        <begin position="282"/>
        <end position="528"/>
    </location>
</feature>
<keyword evidence="3" id="KW-0436">Ligase</keyword>
<organism evidence="3 4">
    <name type="scientific">Sphingosinicella xenopeptidilytica</name>
    <dbReference type="NCBI Taxonomy" id="364098"/>
    <lineage>
        <taxon>Bacteria</taxon>
        <taxon>Pseudomonadati</taxon>
        <taxon>Pseudomonadota</taxon>
        <taxon>Alphaproteobacteria</taxon>
        <taxon>Sphingomonadales</taxon>
        <taxon>Sphingosinicellaceae</taxon>
        <taxon>Sphingosinicella</taxon>
    </lineage>
</organism>
<dbReference type="InterPro" id="IPR029045">
    <property type="entry name" value="ClpP/crotonase-like_dom_sf"/>
</dbReference>
<dbReference type="Pfam" id="PF01039">
    <property type="entry name" value="Carboxyl_trans"/>
    <property type="match status" value="1"/>
</dbReference>
<dbReference type="InterPro" id="IPR011763">
    <property type="entry name" value="COA_CT_C"/>
</dbReference>
<dbReference type="EMBL" id="JBHTIK010000015">
    <property type="protein sequence ID" value="MFD0850259.1"/>
    <property type="molecule type" value="Genomic_DNA"/>
</dbReference>
<dbReference type="PANTHER" id="PTHR22855">
    <property type="entry name" value="ACETYL, PROPIONYL, PYRUVATE, AND GLUTACONYL CARBOXYLASE-RELATED"/>
    <property type="match status" value="1"/>
</dbReference>
<feature type="domain" description="CoA carboxyltransferase N-terminal" evidence="1">
    <location>
        <begin position="19"/>
        <end position="278"/>
    </location>
</feature>
<evidence type="ECO:0000313" key="4">
    <source>
        <dbReference type="Proteomes" id="UP001597124"/>
    </source>
</evidence>
<evidence type="ECO:0000259" key="1">
    <source>
        <dbReference type="PROSITE" id="PS50980"/>
    </source>
</evidence>
<dbReference type="PROSITE" id="PS50989">
    <property type="entry name" value="COA_CT_CTER"/>
    <property type="match status" value="1"/>
</dbReference>
<evidence type="ECO:0000313" key="3">
    <source>
        <dbReference type="EMBL" id="MFD0850259.1"/>
    </source>
</evidence>
<keyword evidence="4" id="KW-1185">Reference proteome</keyword>
<dbReference type="Proteomes" id="UP001597124">
    <property type="component" value="Unassembled WGS sequence"/>
</dbReference>
<comment type="caution">
    <text evidence="3">The sequence shown here is derived from an EMBL/GenBank/DDBJ whole genome shotgun (WGS) entry which is preliminary data.</text>
</comment>
<dbReference type="GO" id="GO:0016874">
    <property type="term" value="F:ligase activity"/>
    <property type="evidence" value="ECO:0007669"/>
    <property type="project" value="UniProtKB-KW"/>
</dbReference>
<protein>
    <submittedName>
        <fullName evidence="3">Acyl-CoA carboxylase subunit beta</fullName>
        <ecNumber evidence="3">6.-.-.-</ecNumber>
    </submittedName>
</protein>
<dbReference type="SUPFAM" id="SSF52096">
    <property type="entry name" value="ClpP/crotonase"/>
    <property type="match status" value="2"/>
</dbReference>
<dbReference type="RefSeq" id="WP_381494243.1">
    <property type="nucleotide sequence ID" value="NZ_JBHTIK010000015.1"/>
</dbReference>
<evidence type="ECO:0000259" key="2">
    <source>
        <dbReference type="PROSITE" id="PS50989"/>
    </source>
</evidence>
<dbReference type="Gene3D" id="3.90.226.10">
    <property type="entry name" value="2-enoyl-CoA Hydratase, Chain A, domain 1"/>
    <property type="match status" value="2"/>
</dbReference>
<dbReference type="InterPro" id="IPR045190">
    <property type="entry name" value="MCCB/AccD1-like"/>
</dbReference>
<reference evidence="4" key="1">
    <citation type="journal article" date="2019" name="Int. J. Syst. Evol. Microbiol.">
        <title>The Global Catalogue of Microorganisms (GCM) 10K type strain sequencing project: providing services to taxonomists for standard genome sequencing and annotation.</title>
        <authorList>
            <consortium name="The Broad Institute Genomics Platform"/>
            <consortium name="The Broad Institute Genome Sequencing Center for Infectious Disease"/>
            <person name="Wu L."/>
            <person name="Ma J."/>
        </authorList>
    </citation>
    <scope>NUCLEOTIDE SEQUENCE [LARGE SCALE GENOMIC DNA]</scope>
    <source>
        <strain evidence="4">CCUG 52537</strain>
    </source>
</reference>
<dbReference type="EC" id="6.-.-.-" evidence="3"/>
<dbReference type="PROSITE" id="PS50980">
    <property type="entry name" value="COA_CT_NTER"/>
    <property type="match status" value="1"/>
</dbReference>
<gene>
    <name evidence="3" type="ORF">ACFQ00_18130</name>
</gene>
<dbReference type="InterPro" id="IPR011762">
    <property type="entry name" value="COA_CT_N"/>
</dbReference>